<proteinExistence type="predicted"/>
<reference evidence="3" key="1">
    <citation type="submission" date="2010-08" db="EMBL/GenBank/DDBJ databases">
        <authorList>
            <person name="Weinstock G."/>
            <person name="Sodergren E."/>
            <person name="Clifton S."/>
            <person name="Fulton L."/>
            <person name="Fulton B."/>
            <person name="Courtney L."/>
            <person name="Fronick C."/>
            <person name="Harrison M."/>
            <person name="Strong C."/>
            <person name="Farmer C."/>
            <person name="Delahaunty K."/>
            <person name="Markovic C."/>
            <person name="Hall O."/>
            <person name="Minx P."/>
            <person name="Tomlinson C."/>
            <person name="Mitreva M."/>
            <person name="Hou S."/>
            <person name="Chen J."/>
            <person name="Wollam A."/>
            <person name="Pepin K.H."/>
            <person name="Johnson M."/>
            <person name="Bhonagiri V."/>
            <person name="Zhang X."/>
            <person name="Suruliraj S."/>
            <person name="Warren W."/>
            <person name="Chinwalla A."/>
            <person name="Mardis E.R."/>
            <person name="Wilson R.K."/>
        </authorList>
    </citation>
    <scope>NUCLEOTIDE SEQUENCE [LARGE SCALE GENOMIC DNA]</scope>
    <source>
        <strain evidence="3">HL044PA1</strain>
    </source>
</reference>
<evidence type="ECO:0000313" key="3">
    <source>
        <dbReference type="EMBL" id="EFS91937.1"/>
    </source>
</evidence>
<feature type="region of interest" description="Disordered" evidence="1">
    <location>
        <begin position="1"/>
        <end position="35"/>
    </location>
</feature>
<feature type="transmembrane region" description="Helical" evidence="2">
    <location>
        <begin position="46"/>
        <end position="66"/>
    </location>
</feature>
<keyword evidence="2" id="KW-1133">Transmembrane helix</keyword>
<keyword evidence="4" id="KW-1185">Reference proteome</keyword>
<dbReference type="EMBL" id="ADZU01000030">
    <property type="protein sequence ID" value="EFS91937.1"/>
    <property type="molecule type" value="Genomic_DNA"/>
</dbReference>
<evidence type="ECO:0000256" key="2">
    <source>
        <dbReference type="SAM" id="Phobius"/>
    </source>
</evidence>
<evidence type="ECO:0000256" key="1">
    <source>
        <dbReference type="SAM" id="MobiDB-lite"/>
    </source>
</evidence>
<gene>
    <name evidence="3" type="ORF">HMPREF9607_01803</name>
</gene>
<comment type="caution">
    <text evidence="3">The sequence shown here is derived from an EMBL/GenBank/DDBJ whole genome shotgun (WGS) entry which is preliminary data.</text>
</comment>
<organism evidence="3 4">
    <name type="scientific">Cutibacterium modestum HL044PA1</name>
    <dbReference type="NCBI Taxonomy" id="765109"/>
    <lineage>
        <taxon>Bacteria</taxon>
        <taxon>Bacillati</taxon>
        <taxon>Actinomycetota</taxon>
        <taxon>Actinomycetes</taxon>
        <taxon>Propionibacteriales</taxon>
        <taxon>Propionibacteriaceae</taxon>
        <taxon>Cutibacterium</taxon>
        <taxon>Cutibacterium modestum</taxon>
    </lineage>
</organism>
<name>A0ABN0C3U8_9ACTN</name>
<evidence type="ECO:0000313" key="4">
    <source>
        <dbReference type="Proteomes" id="UP000003179"/>
    </source>
</evidence>
<sequence length="281" mass="29891">MGCWDLNERPEFSITPSEPTQVLPPRPPAGSGAVVTGGRDRHPYRFIKWLVALVVIALLAVVAAIVDQTFRARAEKDIAATIAKSIGANASTVGVTIHNLPFLGVLVTDELQGIDTTISKATVDRDDTTVTFRDVDIHANGIRHAREESQAVAETMSATGRIDWSELSRLAGGKVTYNDDTGETGRVAIVTVLGARVDVSITAVPGVKTTSRRVTLSSPSASLDDIPIPDVLLKPILDGITSRFTLPDLGNLHYESLKATSQGLDFSLVGTGVKLSDLTGR</sequence>
<accession>A0ABN0C3U8</accession>
<feature type="compositionally biased region" description="Basic and acidic residues" evidence="1">
    <location>
        <begin position="1"/>
        <end position="11"/>
    </location>
</feature>
<keyword evidence="2" id="KW-0472">Membrane</keyword>
<keyword evidence="2" id="KW-0812">Transmembrane</keyword>
<dbReference type="Proteomes" id="UP000003179">
    <property type="component" value="Unassembled WGS sequence"/>
</dbReference>
<evidence type="ECO:0008006" key="5">
    <source>
        <dbReference type="Google" id="ProtNLM"/>
    </source>
</evidence>
<protein>
    <recommendedName>
        <fullName evidence="5">DUF2993 domain-containing protein</fullName>
    </recommendedName>
</protein>